<dbReference type="AlphaFoldDB" id="A0A6J5VAK7"/>
<proteinExistence type="predicted"/>
<accession>A0A6J5VAK7</accession>
<gene>
    <name evidence="1" type="ORF">CURHAP_LOCUS42570</name>
</gene>
<evidence type="ECO:0000313" key="2">
    <source>
        <dbReference type="Proteomes" id="UP000507222"/>
    </source>
</evidence>
<protein>
    <submittedName>
        <fullName evidence="1">Uncharacterized protein</fullName>
    </submittedName>
</protein>
<dbReference type="EMBL" id="CAEKDK010000007">
    <property type="protein sequence ID" value="CAB4286050.1"/>
    <property type="molecule type" value="Genomic_DNA"/>
</dbReference>
<sequence length="137" mass="15242">MGKLANHQCSQTTPLAGEILVGQLCTEHNRAGGWVNLGRTTVCRAQVHANIQRQLGMVKLANDLCSQIQEVAGQLEREHWATTCAVTSGSQIGQMARKILVGQLCTKHRYEQIFEGNRERGNWPTTYAVKSGRWLLK</sequence>
<dbReference type="Proteomes" id="UP000507222">
    <property type="component" value="Unassembled WGS sequence"/>
</dbReference>
<reference evidence="1 2" key="1">
    <citation type="submission" date="2020-05" db="EMBL/GenBank/DDBJ databases">
        <authorList>
            <person name="Campoy J."/>
            <person name="Schneeberger K."/>
            <person name="Spophaly S."/>
        </authorList>
    </citation>
    <scope>NUCLEOTIDE SEQUENCE [LARGE SCALE GENOMIC DNA]</scope>
    <source>
        <strain evidence="1">PruArmRojPasFocal</strain>
    </source>
</reference>
<organism evidence="1 2">
    <name type="scientific">Prunus armeniaca</name>
    <name type="common">Apricot</name>
    <name type="synonym">Armeniaca vulgaris</name>
    <dbReference type="NCBI Taxonomy" id="36596"/>
    <lineage>
        <taxon>Eukaryota</taxon>
        <taxon>Viridiplantae</taxon>
        <taxon>Streptophyta</taxon>
        <taxon>Embryophyta</taxon>
        <taxon>Tracheophyta</taxon>
        <taxon>Spermatophyta</taxon>
        <taxon>Magnoliopsida</taxon>
        <taxon>eudicotyledons</taxon>
        <taxon>Gunneridae</taxon>
        <taxon>Pentapetalae</taxon>
        <taxon>rosids</taxon>
        <taxon>fabids</taxon>
        <taxon>Rosales</taxon>
        <taxon>Rosaceae</taxon>
        <taxon>Amygdaloideae</taxon>
        <taxon>Amygdaleae</taxon>
        <taxon>Prunus</taxon>
    </lineage>
</organism>
<name>A0A6J5VAK7_PRUAR</name>
<evidence type="ECO:0000313" key="1">
    <source>
        <dbReference type="EMBL" id="CAB4286050.1"/>
    </source>
</evidence>